<feature type="compositionally biased region" description="Basic and acidic residues" evidence="1">
    <location>
        <begin position="95"/>
        <end position="108"/>
    </location>
</feature>
<dbReference type="EMBL" id="MNCJ02000320">
    <property type="protein sequence ID" value="KAF5804623.1"/>
    <property type="molecule type" value="Genomic_DNA"/>
</dbReference>
<reference evidence="3" key="2">
    <citation type="submission" date="2017-02" db="EMBL/GenBank/DDBJ databases">
        <title>Sunflower complete genome.</title>
        <authorList>
            <person name="Langlade N."/>
            <person name="Munos S."/>
        </authorList>
    </citation>
    <scope>NUCLEOTIDE SEQUENCE [LARGE SCALE GENOMIC DNA]</scope>
    <source>
        <tissue evidence="3">Leaves</tissue>
    </source>
</reference>
<organism evidence="3 4">
    <name type="scientific">Helianthus annuus</name>
    <name type="common">Common sunflower</name>
    <dbReference type="NCBI Taxonomy" id="4232"/>
    <lineage>
        <taxon>Eukaryota</taxon>
        <taxon>Viridiplantae</taxon>
        <taxon>Streptophyta</taxon>
        <taxon>Embryophyta</taxon>
        <taxon>Tracheophyta</taxon>
        <taxon>Spermatophyta</taxon>
        <taxon>Magnoliopsida</taxon>
        <taxon>eudicotyledons</taxon>
        <taxon>Gunneridae</taxon>
        <taxon>Pentapetalae</taxon>
        <taxon>asterids</taxon>
        <taxon>campanulids</taxon>
        <taxon>Asterales</taxon>
        <taxon>Asteraceae</taxon>
        <taxon>Asteroideae</taxon>
        <taxon>Heliantheae alliance</taxon>
        <taxon>Heliantheae</taxon>
        <taxon>Helianthus</taxon>
    </lineage>
</organism>
<dbReference type="Proteomes" id="UP000215914">
    <property type="component" value="Chromosome 5"/>
</dbReference>
<dbReference type="InParanoid" id="A0A251ULT4"/>
<evidence type="ECO:0000313" key="4">
    <source>
        <dbReference type="Proteomes" id="UP000215914"/>
    </source>
</evidence>
<dbReference type="AlphaFoldDB" id="A0A251ULT4"/>
<accession>A0A251ULT4</accession>
<reference evidence="2" key="3">
    <citation type="submission" date="2020-06" db="EMBL/GenBank/DDBJ databases">
        <title>Helianthus annuus Genome sequencing and assembly Release 2.</title>
        <authorList>
            <person name="Gouzy J."/>
            <person name="Langlade N."/>
            <person name="Munos S."/>
        </authorList>
    </citation>
    <scope>NUCLEOTIDE SEQUENCE</scope>
    <source>
        <tissue evidence="2">Leaves</tissue>
    </source>
</reference>
<feature type="compositionally biased region" description="Polar residues" evidence="1">
    <location>
        <begin position="120"/>
        <end position="129"/>
    </location>
</feature>
<evidence type="ECO:0000256" key="1">
    <source>
        <dbReference type="SAM" id="MobiDB-lite"/>
    </source>
</evidence>
<reference evidence="2 4" key="1">
    <citation type="journal article" date="2017" name="Nature">
        <title>The sunflower genome provides insights into oil metabolism, flowering and Asterid evolution.</title>
        <authorList>
            <person name="Badouin H."/>
            <person name="Gouzy J."/>
            <person name="Grassa C.J."/>
            <person name="Murat F."/>
            <person name="Staton S.E."/>
            <person name="Cottret L."/>
            <person name="Lelandais-Briere C."/>
            <person name="Owens G.L."/>
            <person name="Carrere S."/>
            <person name="Mayjonade B."/>
            <person name="Legrand L."/>
            <person name="Gill N."/>
            <person name="Kane N.C."/>
            <person name="Bowers J.E."/>
            <person name="Hubner S."/>
            <person name="Bellec A."/>
            <person name="Berard A."/>
            <person name="Berges H."/>
            <person name="Blanchet N."/>
            <person name="Boniface M.C."/>
            <person name="Brunel D."/>
            <person name="Catrice O."/>
            <person name="Chaidir N."/>
            <person name="Claudel C."/>
            <person name="Donnadieu C."/>
            <person name="Faraut T."/>
            <person name="Fievet G."/>
            <person name="Helmstetter N."/>
            <person name="King M."/>
            <person name="Knapp S.J."/>
            <person name="Lai Z."/>
            <person name="Le Paslier M.C."/>
            <person name="Lippi Y."/>
            <person name="Lorenzon L."/>
            <person name="Mandel J.R."/>
            <person name="Marage G."/>
            <person name="Marchand G."/>
            <person name="Marquand E."/>
            <person name="Bret-Mestries E."/>
            <person name="Morien E."/>
            <person name="Nambeesan S."/>
            <person name="Nguyen T."/>
            <person name="Pegot-Espagnet P."/>
            <person name="Pouilly N."/>
            <person name="Raftis F."/>
            <person name="Sallet E."/>
            <person name="Schiex T."/>
            <person name="Thomas J."/>
            <person name="Vandecasteele C."/>
            <person name="Vares D."/>
            <person name="Vear F."/>
            <person name="Vautrin S."/>
            <person name="Crespi M."/>
            <person name="Mangin B."/>
            <person name="Burke J.M."/>
            <person name="Salse J."/>
            <person name="Munos S."/>
            <person name="Vincourt P."/>
            <person name="Rieseberg L.H."/>
            <person name="Langlade N.B."/>
        </authorList>
    </citation>
    <scope>NUCLEOTIDE SEQUENCE [LARGE SCALE GENOMIC DNA]</scope>
    <source>
        <strain evidence="4">cv. SF193</strain>
        <tissue evidence="2">Leaves</tissue>
    </source>
</reference>
<dbReference type="Gramene" id="mRNA:HanXRQr2_Chr05g0199241">
    <property type="protein sequence ID" value="CDS:HanXRQr2_Chr05g0199241.1"/>
    <property type="gene ID" value="HanXRQr2_Chr05g0199241"/>
</dbReference>
<protein>
    <submittedName>
        <fullName evidence="3">Uncharacterized protein</fullName>
    </submittedName>
</protein>
<sequence length="129" mass="14514">MCSSSGQGSNYLTLKPGFDSAQCVFFFPFLLTSDLSLYHKPCKILTYHHKFTFTFSFYSLSQQEPQSSFVVGLSQLCLPCIQNLNSSKPIANERKSVCESDRRRDGRQRLSRLSGVDTGDPSQMTPVSR</sequence>
<evidence type="ECO:0000313" key="2">
    <source>
        <dbReference type="EMBL" id="KAF5804623.1"/>
    </source>
</evidence>
<proteinExistence type="predicted"/>
<gene>
    <name evidence="3" type="ORF">HannXRQ_Chr05g0135711</name>
    <name evidence="2" type="ORF">HanXRQr2_Chr05g0199241</name>
</gene>
<feature type="region of interest" description="Disordered" evidence="1">
    <location>
        <begin position="95"/>
        <end position="129"/>
    </location>
</feature>
<evidence type="ECO:0000313" key="3">
    <source>
        <dbReference type="EMBL" id="OTG24347.1"/>
    </source>
</evidence>
<name>A0A251ULT4_HELAN</name>
<dbReference type="EMBL" id="CM007894">
    <property type="protein sequence ID" value="OTG24347.1"/>
    <property type="molecule type" value="Genomic_DNA"/>
</dbReference>
<keyword evidence="4" id="KW-1185">Reference proteome</keyword>